<protein>
    <submittedName>
        <fullName evidence="1">Uncharacterized protein</fullName>
    </submittedName>
</protein>
<dbReference type="EMBL" id="LAOC01000001">
    <property type="protein sequence ID" value="KJV79029.1"/>
    <property type="molecule type" value="Genomic_DNA"/>
</dbReference>
<evidence type="ECO:0000313" key="1">
    <source>
        <dbReference type="EMBL" id="KJV79029.1"/>
    </source>
</evidence>
<proteinExistence type="predicted"/>
<gene>
    <name evidence="1" type="ORF">RMAECT_0203</name>
</gene>
<comment type="caution">
    <text evidence="1">The sequence shown here is derived from an EMBL/GenBank/DDBJ whole genome shotgun (WGS) entry which is preliminary data.</text>
</comment>
<dbReference type="Proteomes" id="UP000033591">
    <property type="component" value="Unassembled WGS sequence"/>
</dbReference>
<accession>A0A0F3PIH8</accession>
<evidence type="ECO:0000313" key="2">
    <source>
        <dbReference type="Proteomes" id="UP000033591"/>
    </source>
</evidence>
<name>A0A0F3PIH8_RICRH</name>
<dbReference type="PATRIC" id="fig|1359199.3.peg.195"/>
<sequence>MENKNLELINFLTREFGGYPSRSSRSTNIKSNTRFKLREIQEKDKSL</sequence>
<dbReference type="AlphaFoldDB" id="A0A0F3PIH8"/>
<organism evidence="1 2">
    <name type="scientific">Rickettsia rhipicephali str. Ect</name>
    <dbReference type="NCBI Taxonomy" id="1359199"/>
    <lineage>
        <taxon>Bacteria</taxon>
        <taxon>Pseudomonadati</taxon>
        <taxon>Pseudomonadota</taxon>
        <taxon>Alphaproteobacteria</taxon>
        <taxon>Rickettsiales</taxon>
        <taxon>Rickettsiaceae</taxon>
        <taxon>Rickettsieae</taxon>
        <taxon>Rickettsia</taxon>
        <taxon>spotted fever group</taxon>
    </lineage>
</organism>
<reference evidence="1 2" key="1">
    <citation type="submission" date="2015-01" db="EMBL/GenBank/DDBJ databases">
        <title>Genome Sequencing of Rickettsiales.</title>
        <authorList>
            <person name="Daugherty S.C."/>
            <person name="Su Q."/>
            <person name="Abolude K."/>
            <person name="Beier-Sexton M."/>
            <person name="Carlyon J.A."/>
            <person name="Carter R."/>
            <person name="Day N.P."/>
            <person name="Dumler S.J."/>
            <person name="Dyachenko V."/>
            <person name="Godinez A."/>
            <person name="Kurtti T.J."/>
            <person name="Lichay M."/>
            <person name="Mullins K.E."/>
            <person name="Ott S."/>
            <person name="Pappas-Brown V."/>
            <person name="Paris D.H."/>
            <person name="Patel P."/>
            <person name="Richards A.L."/>
            <person name="Sadzewicz L."/>
            <person name="Sears K."/>
            <person name="Seidman D."/>
            <person name="Sengamalay N."/>
            <person name="Stenos J."/>
            <person name="Tallon L.J."/>
            <person name="Vincent G."/>
            <person name="Fraser C.M."/>
            <person name="Munderloh U."/>
            <person name="Dunning-Hotopp J.C."/>
        </authorList>
    </citation>
    <scope>NUCLEOTIDE SEQUENCE [LARGE SCALE GENOMIC DNA]</scope>
    <source>
        <strain evidence="1 2">Ect</strain>
    </source>
</reference>